<dbReference type="GO" id="GO:0005509">
    <property type="term" value="F:calcium ion binding"/>
    <property type="evidence" value="ECO:0007669"/>
    <property type="project" value="InterPro"/>
</dbReference>
<reference evidence="6" key="1">
    <citation type="journal article" date="2019" name="Int. J. Syst. Evol. Microbiol.">
        <title>The Global Catalogue of Microorganisms (GCM) 10K type strain sequencing project: providing services to taxonomists for standard genome sequencing and annotation.</title>
        <authorList>
            <consortium name="The Broad Institute Genomics Platform"/>
            <consortium name="The Broad Institute Genome Sequencing Center for Infectious Disease"/>
            <person name="Wu L."/>
            <person name="Ma J."/>
        </authorList>
    </citation>
    <scope>NUCLEOTIDE SEQUENCE [LARGE SCALE GENOMIC DNA]</scope>
    <source>
        <strain evidence="6">JCM 19134</strain>
    </source>
</reference>
<feature type="domain" description="EF-hand" evidence="4">
    <location>
        <begin position="157"/>
        <end position="174"/>
    </location>
</feature>
<organism evidence="5 6">
    <name type="scientific">Halioxenophilus aromaticivorans</name>
    <dbReference type="NCBI Taxonomy" id="1306992"/>
    <lineage>
        <taxon>Bacteria</taxon>
        <taxon>Pseudomonadati</taxon>
        <taxon>Pseudomonadota</taxon>
        <taxon>Gammaproteobacteria</taxon>
        <taxon>Alteromonadales</taxon>
        <taxon>Alteromonadaceae</taxon>
        <taxon>Halioxenophilus</taxon>
    </lineage>
</organism>
<name>A0AAV3U469_9ALTE</name>
<dbReference type="Pfam" id="PF13202">
    <property type="entry name" value="EF-hand_5"/>
    <property type="match status" value="1"/>
</dbReference>
<feature type="signal peptide" evidence="3">
    <location>
        <begin position="1"/>
        <end position="23"/>
    </location>
</feature>
<keyword evidence="6" id="KW-1185">Reference proteome</keyword>
<dbReference type="Gene3D" id="1.10.238.10">
    <property type="entry name" value="EF-hand"/>
    <property type="match status" value="3"/>
</dbReference>
<evidence type="ECO:0000313" key="6">
    <source>
        <dbReference type="Proteomes" id="UP001409585"/>
    </source>
</evidence>
<dbReference type="PANTHER" id="PTHR10827:SF98">
    <property type="entry name" value="45 KDA CALCIUM-BINDING PROTEIN"/>
    <property type="match status" value="1"/>
</dbReference>
<keyword evidence="3" id="KW-0732">Signal</keyword>
<dbReference type="EMBL" id="BAABLX010000026">
    <property type="protein sequence ID" value="GAA4946820.1"/>
    <property type="molecule type" value="Genomic_DNA"/>
</dbReference>
<dbReference type="InterPro" id="IPR018247">
    <property type="entry name" value="EF_Hand_1_Ca_BS"/>
</dbReference>
<dbReference type="PROSITE" id="PS51257">
    <property type="entry name" value="PROKAR_LIPOPROTEIN"/>
    <property type="match status" value="1"/>
</dbReference>
<keyword evidence="2" id="KW-0677">Repeat</keyword>
<dbReference type="AlphaFoldDB" id="A0AAV3U469"/>
<sequence>MNHKMLNNLTGLSLAMLVIAGCAANSGNGDAIQAAKDLTEQDRKTAQQDDRGHKPQPMTAERLKQVLEEYNAGQDAELSWSEYNDWRKARFDSTDANHNGTVDTEEYVYEYEGRMDARIDEERLAQVKQTKMRFEALDADDSGAIAWAELAASGEKIFKRWDSNQDGVIDAQDFAANEDKENNQRQQRRSMIRMPTTHNRAGVLELYDANGDEFVSHEEFIQERKSLFHLADENKNGQVVLDEYLAEYENRLDAAIAKTRRAAIKQTYVRFGVLDDNEDKAMTFDEFQISGKRIFTRWDKNSDGIISIADIGV</sequence>
<dbReference type="RefSeq" id="WP_345423294.1">
    <property type="nucleotide sequence ID" value="NZ_AP031496.1"/>
</dbReference>
<dbReference type="PROSITE" id="PS00018">
    <property type="entry name" value="EF_HAND_1"/>
    <property type="match status" value="3"/>
</dbReference>
<proteinExistence type="predicted"/>
<dbReference type="SUPFAM" id="SSF47473">
    <property type="entry name" value="EF-hand"/>
    <property type="match status" value="2"/>
</dbReference>
<dbReference type="InterPro" id="IPR002048">
    <property type="entry name" value="EF_hand_dom"/>
</dbReference>
<evidence type="ECO:0000256" key="3">
    <source>
        <dbReference type="SAM" id="SignalP"/>
    </source>
</evidence>
<evidence type="ECO:0000256" key="1">
    <source>
        <dbReference type="ARBA" id="ARBA00022723"/>
    </source>
</evidence>
<evidence type="ECO:0000259" key="4">
    <source>
        <dbReference type="Pfam" id="PF13202"/>
    </source>
</evidence>
<accession>A0AAV3U469</accession>
<keyword evidence="1" id="KW-0479">Metal-binding</keyword>
<feature type="chain" id="PRO_5043864765" description="EF-hand domain-containing protein" evidence="3">
    <location>
        <begin position="24"/>
        <end position="313"/>
    </location>
</feature>
<comment type="caution">
    <text evidence="5">The sequence shown here is derived from an EMBL/GenBank/DDBJ whole genome shotgun (WGS) entry which is preliminary data.</text>
</comment>
<gene>
    <name evidence="5" type="ORF">GCM10025791_27800</name>
</gene>
<dbReference type="InterPro" id="IPR011992">
    <property type="entry name" value="EF-hand-dom_pair"/>
</dbReference>
<dbReference type="PANTHER" id="PTHR10827">
    <property type="entry name" value="RETICULOCALBIN"/>
    <property type="match status" value="1"/>
</dbReference>
<protein>
    <recommendedName>
        <fullName evidence="4">EF-hand domain-containing protein</fullName>
    </recommendedName>
</protein>
<dbReference type="Proteomes" id="UP001409585">
    <property type="component" value="Unassembled WGS sequence"/>
</dbReference>
<evidence type="ECO:0000313" key="5">
    <source>
        <dbReference type="EMBL" id="GAA4946820.1"/>
    </source>
</evidence>
<evidence type="ECO:0000256" key="2">
    <source>
        <dbReference type="ARBA" id="ARBA00022737"/>
    </source>
</evidence>